<evidence type="ECO:0000256" key="2">
    <source>
        <dbReference type="ARBA" id="ARBA00024867"/>
    </source>
</evidence>
<protein>
    <recommendedName>
        <fullName evidence="1">Stage 0 sporulation protein A homolog</fullName>
    </recommendedName>
</protein>
<reference evidence="6 7" key="1">
    <citation type="submission" date="2019-08" db="EMBL/GenBank/DDBJ databases">
        <title>In-depth cultivation of the pig gut microbiome towards novel bacterial diversity and tailored functional studies.</title>
        <authorList>
            <person name="Wylensek D."/>
            <person name="Hitch T.C.A."/>
            <person name="Clavel T."/>
        </authorList>
    </citation>
    <scope>NUCLEOTIDE SEQUENCE [LARGE SCALE GENOMIC DNA]</scope>
    <source>
        <strain evidence="6 7">WCA3-601-WT-6H</strain>
    </source>
</reference>
<feature type="modified residue" description="4-aspartylphosphate" evidence="3">
    <location>
        <position position="54"/>
    </location>
</feature>
<dbReference type="InterPro" id="IPR007492">
    <property type="entry name" value="LytTR_DNA-bd_dom"/>
</dbReference>
<keyword evidence="3" id="KW-0597">Phosphoprotein</keyword>
<dbReference type="AlphaFoldDB" id="A0A6L5YJF7"/>
<dbReference type="Pfam" id="PF04397">
    <property type="entry name" value="LytTR"/>
    <property type="match status" value="1"/>
</dbReference>
<dbReference type="Pfam" id="PF00072">
    <property type="entry name" value="Response_reg"/>
    <property type="match status" value="1"/>
</dbReference>
<accession>A0A6L5YJF7</accession>
<dbReference type="Gene3D" id="2.40.50.1020">
    <property type="entry name" value="LytTr DNA-binding domain"/>
    <property type="match status" value="1"/>
</dbReference>
<dbReference type="PANTHER" id="PTHR37299">
    <property type="entry name" value="TRANSCRIPTIONAL REGULATOR-RELATED"/>
    <property type="match status" value="1"/>
</dbReference>
<gene>
    <name evidence="6" type="ORF">FYJ59_07915</name>
</gene>
<dbReference type="GO" id="GO:0000156">
    <property type="term" value="F:phosphorelay response regulator activity"/>
    <property type="evidence" value="ECO:0007669"/>
    <property type="project" value="InterPro"/>
</dbReference>
<dbReference type="Proteomes" id="UP000476055">
    <property type="component" value="Unassembled WGS sequence"/>
</dbReference>
<dbReference type="InterPro" id="IPR001789">
    <property type="entry name" value="Sig_transdc_resp-reg_receiver"/>
</dbReference>
<evidence type="ECO:0000259" key="4">
    <source>
        <dbReference type="PROSITE" id="PS50110"/>
    </source>
</evidence>
<keyword evidence="7" id="KW-1185">Reference proteome</keyword>
<dbReference type="SUPFAM" id="SSF52172">
    <property type="entry name" value="CheY-like"/>
    <property type="match status" value="1"/>
</dbReference>
<dbReference type="RefSeq" id="WP_154496322.1">
    <property type="nucleotide sequence ID" value="NZ_VUMU01000008.1"/>
</dbReference>
<evidence type="ECO:0000256" key="3">
    <source>
        <dbReference type="PROSITE-ProRule" id="PRU00169"/>
    </source>
</evidence>
<evidence type="ECO:0000313" key="7">
    <source>
        <dbReference type="Proteomes" id="UP000476055"/>
    </source>
</evidence>
<dbReference type="Gene3D" id="3.40.50.2300">
    <property type="match status" value="1"/>
</dbReference>
<feature type="domain" description="Response regulatory" evidence="4">
    <location>
        <begin position="2"/>
        <end position="122"/>
    </location>
</feature>
<dbReference type="SMART" id="SM00850">
    <property type="entry name" value="LytTR"/>
    <property type="match status" value="1"/>
</dbReference>
<evidence type="ECO:0000313" key="6">
    <source>
        <dbReference type="EMBL" id="MST58163.1"/>
    </source>
</evidence>
<comment type="function">
    <text evidence="2">May play the central regulatory role in sporulation. It may be an element of the effector pathway responsible for the activation of sporulation genes in response to nutritional stress. Spo0A may act in concert with spo0H (a sigma factor) to control the expression of some genes that are critical to the sporulation process.</text>
</comment>
<dbReference type="PROSITE" id="PS50930">
    <property type="entry name" value="HTH_LYTTR"/>
    <property type="match status" value="1"/>
</dbReference>
<dbReference type="InterPro" id="IPR011006">
    <property type="entry name" value="CheY-like_superfamily"/>
</dbReference>
<sequence>MKVAICDDKEIYLKHAYDMLQTIDDIEAVAGFTKASDLLKRIEAGEKYDLILMDIFFPEEEEDGIAYAIKINHWLPETQFIYMTAYNDCYAEKIFWTNVNLCGYLLKPIQQNSLEILLEKARRKQIQEEESVIFCYKNGIEAIRKKDIIYLESEAHKILIHTLQGDRIVYDKLDSYEQRLEKTFTRVHKSYLVNMDWIYSISSKELLLKNQVKIPVSRSKYQQVKEHYFNYVRLELKGSL</sequence>
<organism evidence="6 7">
    <name type="scientific">Waltera intestinalis</name>
    <dbReference type="NCBI Taxonomy" id="2606635"/>
    <lineage>
        <taxon>Bacteria</taxon>
        <taxon>Bacillati</taxon>
        <taxon>Bacillota</taxon>
        <taxon>Clostridia</taxon>
        <taxon>Lachnospirales</taxon>
        <taxon>Lachnospiraceae</taxon>
        <taxon>Waltera</taxon>
    </lineage>
</organism>
<dbReference type="EMBL" id="VUMU01000008">
    <property type="protein sequence ID" value="MST58163.1"/>
    <property type="molecule type" value="Genomic_DNA"/>
</dbReference>
<proteinExistence type="predicted"/>
<dbReference type="InterPro" id="IPR046947">
    <property type="entry name" value="LytR-like"/>
</dbReference>
<dbReference type="PROSITE" id="PS50110">
    <property type="entry name" value="RESPONSE_REGULATORY"/>
    <property type="match status" value="1"/>
</dbReference>
<dbReference type="SMART" id="SM00448">
    <property type="entry name" value="REC"/>
    <property type="match status" value="1"/>
</dbReference>
<name>A0A6L5YJF7_9FIRM</name>
<dbReference type="PANTHER" id="PTHR37299:SF1">
    <property type="entry name" value="STAGE 0 SPORULATION PROTEIN A HOMOLOG"/>
    <property type="match status" value="1"/>
</dbReference>
<feature type="domain" description="HTH LytTR-type" evidence="5">
    <location>
        <begin position="137"/>
        <end position="230"/>
    </location>
</feature>
<evidence type="ECO:0000259" key="5">
    <source>
        <dbReference type="PROSITE" id="PS50930"/>
    </source>
</evidence>
<comment type="caution">
    <text evidence="6">The sequence shown here is derived from an EMBL/GenBank/DDBJ whole genome shotgun (WGS) entry which is preliminary data.</text>
</comment>
<dbReference type="GO" id="GO:0003677">
    <property type="term" value="F:DNA binding"/>
    <property type="evidence" value="ECO:0007669"/>
    <property type="project" value="InterPro"/>
</dbReference>
<evidence type="ECO:0000256" key="1">
    <source>
        <dbReference type="ARBA" id="ARBA00018672"/>
    </source>
</evidence>